<evidence type="ECO:0000256" key="9">
    <source>
        <dbReference type="ARBA" id="ARBA00023237"/>
    </source>
</evidence>
<accession>A0ABV1FPZ0</accession>
<dbReference type="InterPro" id="IPR012910">
    <property type="entry name" value="Plug_dom"/>
</dbReference>
<keyword evidence="2" id="KW-0813">Transport</keyword>
<comment type="similarity">
    <text evidence="10">Belongs to the TonB-dependent receptor family.</text>
</comment>
<dbReference type="PANTHER" id="PTHR30069">
    <property type="entry name" value="TONB-DEPENDENT OUTER MEMBRANE RECEPTOR"/>
    <property type="match status" value="1"/>
</dbReference>
<proteinExistence type="inferred from homology"/>
<dbReference type="InterPro" id="IPR036942">
    <property type="entry name" value="Beta-barrel_TonB_sf"/>
</dbReference>
<feature type="chain" id="PRO_5045531918" evidence="11">
    <location>
        <begin position="24"/>
        <end position="682"/>
    </location>
</feature>
<evidence type="ECO:0000256" key="2">
    <source>
        <dbReference type="ARBA" id="ARBA00022448"/>
    </source>
</evidence>
<evidence type="ECO:0000256" key="1">
    <source>
        <dbReference type="ARBA" id="ARBA00004571"/>
    </source>
</evidence>
<evidence type="ECO:0000256" key="6">
    <source>
        <dbReference type="ARBA" id="ARBA00023077"/>
    </source>
</evidence>
<feature type="domain" description="TonB-dependent receptor plug" evidence="13">
    <location>
        <begin position="67"/>
        <end position="162"/>
    </location>
</feature>
<name>A0ABV1FPZ0_9BACT</name>
<reference evidence="14 15" key="1">
    <citation type="submission" date="2024-04" db="EMBL/GenBank/DDBJ databases">
        <title>Human intestinal bacterial collection.</title>
        <authorList>
            <person name="Pauvert C."/>
            <person name="Hitch T.C.A."/>
            <person name="Clavel T."/>
        </authorList>
    </citation>
    <scope>NUCLEOTIDE SEQUENCE [LARGE SCALE GENOMIC DNA]</scope>
    <source>
        <strain evidence="14 15">CLA-AA-H145</strain>
    </source>
</reference>
<feature type="domain" description="TonB-dependent receptor-like beta-barrel" evidence="12">
    <location>
        <begin position="224"/>
        <end position="636"/>
    </location>
</feature>
<dbReference type="InterPro" id="IPR039426">
    <property type="entry name" value="TonB-dep_rcpt-like"/>
</dbReference>
<evidence type="ECO:0000256" key="11">
    <source>
        <dbReference type="SAM" id="SignalP"/>
    </source>
</evidence>
<evidence type="ECO:0000256" key="3">
    <source>
        <dbReference type="ARBA" id="ARBA00022452"/>
    </source>
</evidence>
<keyword evidence="7 10" id="KW-0472">Membrane</keyword>
<dbReference type="Gene3D" id="2.170.130.10">
    <property type="entry name" value="TonB-dependent receptor, plug domain"/>
    <property type="match status" value="1"/>
</dbReference>
<keyword evidence="6 10" id="KW-0798">TonB box</keyword>
<sequence>MTHNIRKLHTAAICMLVPAYAMAQAPNTNHATPADTLGHATQLHEVVVSKGMMTSRRLSGAENSLYIGRDELFKAACCNLGESFVTNPSVDVNYSDATTGAQQIKLLGLSGTYVQLLTEAQPAYRGAALPYQLSYIPGNWMKSIQVSKGNSSVKNGYEAMTGQINVEYLKPEEDTGADLSVYGNTMTRLVTDADANFHIRGNKNLSTELLGHFENNWSHHDGNGDGFQDEPNVRQYNLQNRWYAKAGRYLFHGGVEMIHEKRSSGQVEGHAQAMEDMGLYHIGVENNHYGAYMKHAFITDAAHGGNLALMGRMSMHQQDADYGLRTYNVNEKNANAQLMYETGIGSDHNLSAGLSLNYDYLHQDYNLGDAPARLIVSETTPGGYAQYTFNHHNRLIAMAGLRVDHSNVYGTFLTPRFHLKWQVNNVLTLRLSAGKGYRSPHPLAENNYLLASGRQIVVDEPQQEAAWNYGTTIALYVPVAGNTLKINAEYYYTHFTRQLVIDYDSDPHTLHLTNLNGRSYSHTIQVDASYPVAQGLDVTAAYRYNLVKSTYGGQRLWKPLQSRYKALVSASYHDPLELWQLDATFALNGGGRLPRPYTTSDGTPSWGTHFRAYENLTAQVTRHFRHFSLYIGGENLTNHKQKQPIIGADNPWAHTFEPTLVYAPITGITGYIGIRINIGHRL</sequence>
<keyword evidence="5 11" id="KW-0732">Signal</keyword>
<organism evidence="14 15">
    <name type="scientific">Hallella faecis</name>
    <dbReference type="NCBI Taxonomy" id="2841596"/>
    <lineage>
        <taxon>Bacteria</taxon>
        <taxon>Pseudomonadati</taxon>
        <taxon>Bacteroidota</taxon>
        <taxon>Bacteroidia</taxon>
        <taxon>Bacteroidales</taxon>
        <taxon>Prevotellaceae</taxon>
        <taxon>Hallella</taxon>
    </lineage>
</organism>
<evidence type="ECO:0000256" key="7">
    <source>
        <dbReference type="ARBA" id="ARBA00023136"/>
    </source>
</evidence>
<dbReference type="SUPFAM" id="SSF56935">
    <property type="entry name" value="Porins"/>
    <property type="match status" value="1"/>
</dbReference>
<evidence type="ECO:0000259" key="13">
    <source>
        <dbReference type="Pfam" id="PF07715"/>
    </source>
</evidence>
<evidence type="ECO:0000256" key="10">
    <source>
        <dbReference type="RuleBase" id="RU003357"/>
    </source>
</evidence>
<feature type="signal peptide" evidence="11">
    <location>
        <begin position="1"/>
        <end position="23"/>
    </location>
</feature>
<keyword evidence="15" id="KW-1185">Reference proteome</keyword>
<dbReference type="RefSeq" id="WP_252344895.1">
    <property type="nucleotide sequence ID" value="NZ_JAHKBE010000012.1"/>
</dbReference>
<evidence type="ECO:0000256" key="5">
    <source>
        <dbReference type="ARBA" id="ARBA00022729"/>
    </source>
</evidence>
<dbReference type="Gene3D" id="2.40.170.20">
    <property type="entry name" value="TonB-dependent receptor, beta-barrel domain"/>
    <property type="match status" value="1"/>
</dbReference>
<dbReference type="InterPro" id="IPR000531">
    <property type="entry name" value="Beta-barrel_TonB"/>
</dbReference>
<dbReference type="Pfam" id="PF00593">
    <property type="entry name" value="TonB_dep_Rec_b-barrel"/>
    <property type="match status" value="1"/>
</dbReference>
<dbReference type="PANTHER" id="PTHR30069:SF29">
    <property type="entry name" value="HEMOGLOBIN AND HEMOGLOBIN-HAPTOGLOBIN-BINDING PROTEIN 1-RELATED"/>
    <property type="match status" value="1"/>
</dbReference>
<keyword evidence="4" id="KW-0812">Transmembrane</keyword>
<evidence type="ECO:0000313" key="15">
    <source>
        <dbReference type="Proteomes" id="UP001487296"/>
    </source>
</evidence>
<evidence type="ECO:0000259" key="12">
    <source>
        <dbReference type="Pfam" id="PF00593"/>
    </source>
</evidence>
<dbReference type="EMBL" id="JBBNFP010000014">
    <property type="protein sequence ID" value="MEQ2486474.1"/>
    <property type="molecule type" value="Genomic_DNA"/>
</dbReference>
<gene>
    <name evidence="14" type="ORF">AAAT34_05305</name>
</gene>
<evidence type="ECO:0000313" key="14">
    <source>
        <dbReference type="EMBL" id="MEQ2486474.1"/>
    </source>
</evidence>
<dbReference type="Proteomes" id="UP001487296">
    <property type="component" value="Unassembled WGS sequence"/>
</dbReference>
<dbReference type="Pfam" id="PF07715">
    <property type="entry name" value="Plug"/>
    <property type="match status" value="1"/>
</dbReference>
<keyword evidence="8 14" id="KW-0675">Receptor</keyword>
<keyword evidence="9" id="KW-0998">Cell outer membrane</keyword>
<comment type="caution">
    <text evidence="14">The sequence shown here is derived from an EMBL/GenBank/DDBJ whole genome shotgun (WGS) entry which is preliminary data.</text>
</comment>
<protein>
    <submittedName>
        <fullName evidence="14">TonB-dependent receptor</fullName>
    </submittedName>
</protein>
<evidence type="ECO:0000256" key="4">
    <source>
        <dbReference type="ARBA" id="ARBA00022692"/>
    </source>
</evidence>
<dbReference type="InterPro" id="IPR037066">
    <property type="entry name" value="Plug_dom_sf"/>
</dbReference>
<keyword evidence="3" id="KW-1134">Transmembrane beta strand</keyword>
<evidence type="ECO:0000256" key="8">
    <source>
        <dbReference type="ARBA" id="ARBA00023170"/>
    </source>
</evidence>
<comment type="subcellular location">
    <subcellularLocation>
        <location evidence="1">Cell outer membrane</location>
        <topology evidence="1">Multi-pass membrane protein</topology>
    </subcellularLocation>
</comment>